<keyword evidence="7 16" id="KW-0479">Metal-binding</keyword>
<dbReference type="GO" id="GO:0020037">
    <property type="term" value="F:heme binding"/>
    <property type="evidence" value="ECO:0007669"/>
    <property type="project" value="InterPro"/>
</dbReference>
<evidence type="ECO:0000256" key="18">
    <source>
        <dbReference type="RuleBase" id="RU004024"/>
    </source>
</evidence>
<dbReference type="GO" id="GO:0042773">
    <property type="term" value="P:ATP synthesis coupled electron transport"/>
    <property type="evidence" value="ECO:0007669"/>
    <property type="project" value="TreeGrafter"/>
</dbReference>
<dbReference type="GO" id="GO:0016491">
    <property type="term" value="F:oxidoreductase activity"/>
    <property type="evidence" value="ECO:0007669"/>
    <property type="project" value="InterPro"/>
</dbReference>
<feature type="transmembrane region" description="Helical" evidence="19">
    <location>
        <begin position="90"/>
        <end position="115"/>
    </location>
</feature>
<dbReference type="Pfam" id="PF00116">
    <property type="entry name" value="COX2"/>
    <property type="match status" value="1"/>
</dbReference>
<evidence type="ECO:0000256" key="11">
    <source>
        <dbReference type="ARBA" id="ARBA00023004"/>
    </source>
</evidence>
<dbReference type="Pfam" id="PF00034">
    <property type="entry name" value="Cytochrom_C"/>
    <property type="match status" value="1"/>
</dbReference>
<comment type="cofactor">
    <cofactor evidence="18">
        <name>Cu cation</name>
        <dbReference type="ChEBI" id="CHEBI:23378"/>
    </cofactor>
    <text evidence="18">Binds a copper A center.</text>
</comment>
<dbReference type="PROSITE" id="PS50857">
    <property type="entry name" value="COX2_CUA"/>
    <property type="match status" value="1"/>
</dbReference>
<dbReference type="GO" id="GO:0004129">
    <property type="term" value="F:cytochrome-c oxidase activity"/>
    <property type="evidence" value="ECO:0007669"/>
    <property type="project" value="UniProtKB-EC"/>
</dbReference>
<reference evidence="23" key="1">
    <citation type="submission" date="2020-08" db="EMBL/GenBank/DDBJ databases">
        <title>Genome public.</title>
        <authorList>
            <person name="Liu C."/>
            <person name="Sun Q."/>
        </authorList>
    </citation>
    <scope>NUCLEOTIDE SEQUENCE</scope>
    <source>
        <strain evidence="23">BX22</strain>
    </source>
</reference>
<evidence type="ECO:0000256" key="17">
    <source>
        <dbReference type="RuleBase" id="RU000456"/>
    </source>
</evidence>
<comment type="caution">
    <text evidence="23">The sequence shown here is derived from an EMBL/GenBank/DDBJ whole genome shotgun (WGS) entry which is preliminary data.</text>
</comment>
<keyword evidence="13 19" id="KW-0472">Membrane</keyword>
<accession>A0A923RG70</accession>
<evidence type="ECO:0000313" key="23">
    <source>
        <dbReference type="EMBL" id="MBC5635841.1"/>
    </source>
</evidence>
<evidence type="ECO:0000256" key="6">
    <source>
        <dbReference type="ARBA" id="ARBA00022692"/>
    </source>
</evidence>
<keyword evidence="8" id="KW-1278">Translocase</keyword>
<comment type="catalytic activity">
    <reaction evidence="15 18">
        <text>4 Fe(II)-[cytochrome c] + O2 + 8 H(+)(in) = 4 Fe(III)-[cytochrome c] + 2 H2O + 4 H(+)(out)</text>
        <dbReference type="Rhea" id="RHEA:11436"/>
        <dbReference type="Rhea" id="RHEA-COMP:10350"/>
        <dbReference type="Rhea" id="RHEA-COMP:14399"/>
        <dbReference type="ChEBI" id="CHEBI:15377"/>
        <dbReference type="ChEBI" id="CHEBI:15378"/>
        <dbReference type="ChEBI" id="CHEBI:15379"/>
        <dbReference type="ChEBI" id="CHEBI:29033"/>
        <dbReference type="ChEBI" id="CHEBI:29034"/>
        <dbReference type="EC" id="7.1.1.9"/>
    </reaction>
</comment>
<evidence type="ECO:0000256" key="7">
    <source>
        <dbReference type="ARBA" id="ARBA00022723"/>
    </source>
</evidence>
<evidence type="ECO:0000256" key="14">
    <source>
        <dbReference type="ARBA" id="ARBA00024688"/>
    </source>
</evidence>
<evidence type="ECO:0000256" key="4">
    <source>
        <dbReference type="ARBA" id="ARBA00022617"/>
    </source>
</evidence>
<dbReference type="AlphaFoldDB" id="A0A923RG70"/>
<dbReference type="GO" id="GO:0005507">
    <property type="term" value="F:copper ion binding"/>
    <property type="evidence" value="ECO:0007669"/>
    <property type="project" value="InterPro"/>
</dbReference>
<dbReference type="CDD" id="cd04213">
    <property type="entry name" value="CuRO_CcO_Caa3_II"/>
    <property type="match status" value="1"/>
</dbReference>
<proteinExistence type="inferred from homology"/>
<gene>
    <name evidence="23" type="primary">coxB</name>
    <name evidence="23" type="ORF">H8S33_03275</name>
</gene>
<dbReference type="InterPro" id="IPR045187">
    <property type="entry name" value="CcO_II"/>
</dbReference>
<dbReference type="EMBL" id="JACOOL010000002">
    <property type="protein sequence ID" value="MBC5635841.1"/>
    <property type="molecule type" value="Genomic_DNA"/>
</dbReference>
<evidence type="ECO:0000256" key="16">
    <source>
        <dbReference type="PROSITE-ProRule" id="PRU00433"/>
    </source>
</evidence>
<evidence type="ECO:0000256" key="5">
    <source>
        <dbReference type="ARBA" id="ARBA00022660"/>
    </source>
</evidence>
<keyword evidence="12 18" id="KW-0186">Copper</keyword>
<dbReference type="PROSITE" id="PS00078">
    <property type="entry name" value="COX2"/>
    <property type="match status" value="1"/>
</dbReference>
<evidence type="ECO:0000259" key="21">
    <source>
        <dbReference type="PROSITE" id="PS50999"/>
    </source>
</evidence>
<sequence>MKGWMGRFKVLSLLGLVALFLSACGRENLTALNPKGYGAEKSLDLIILPTVIMTVVLVIVMVIFTVALIKFRKKKGQEDVIPKQVEGNQTLETIWTVIPILLLIVIAVPTVIYTFDLADEADASDSLNVNVTGNQYWWHFDYDGLDIQTSQDVYIPVGEKVYFNMLSSDVIHSLWVPALSGKLDVNPENENTFYLQAYEEGVYWGKCAELCGPSHSLMDFKVVVVSQEEFDQWVADMQNFDPETEPETQTAVDGRALFEENNCIACHAIGSSPVAVGPNLTNFGDRTKLAGTADMTKENIIQWIVNPEEMKPGNKMTGMYPSVSEEDAALIAEYLLQLRPSEITPESAGN</sequence>
<dbReference type="InterPro" id="IPR001505">
    <property type="entry name" value="Copper_CuA"/>
</dbReference>
<keyword evidence="6 17" id="KW-0812">Transmembrane</keyword>
<dbReference type="NCBIfam" id="TIGR02866">
    <property type="entry name" value="CoxB"/>
    <property type="match status" value="1"/>
</dbReference>
<dbReference type="Pfam" id="PF02790">
    <property type="entry name" value="COX2_TM"/>
    <property type="match status" value="1"/>
</dbReference>
<keyword evidence="4 16" id="KW-0349">Heme</keyword>
<evidence type="ECO:0000259" key="20">
    <source>
        <dbReference type="PROSITE" id="PS50857"/>
    </source>
</evidence>
<dbReference type="InterPro" id="IPR014222">
    <property type="entry name" value="Cyt_c_oxidase_su2"/>
</dbReference>
<organism evidence="23 24">
    <name type="scientific">Ornithinibacillus hominis</name>
    <dbReference type="NCBI Taxonomy" id="2763055"/>
    <lineage>
        <taxon>Bacteria</taxon>
        <taxon>Bacillati</taxon>
        <taxon>Bacillota</taxon>
        <taxon>Bacilli</taxon>
        <taxon>Bacillales</taxon>
        <taxon>Bacillaceae</taxon>
        <taxon>Ornithinibacillus</taxon>
    </lineage>
</organism>
<dbReference type="PROSITE" id="PS51257">
    <property type="entry name" value="PROKAR_LIPOPROTEIN"/>
    <property type="match status" value="1"/>
</dbReference>
<protein>
    <recommendedName>
        <fullName evidence="18">Cytochrome c oxidase subunit 2</fullName>
        <ecNumber evidence="18">7.1.1.9</ecNumber>
    </recommendedName>
</protein>
<dbReference type="PANTHER" id="PTHR22888">
    <property type="entry name" value="CYTOCHROME C OXIDASE, SUBUNIT II"/>
    <property type="match status" value="1"/>
</dbReference>
<keyword evidence="24" id="KW-1185">Reference proteome</keyword>
<dbReference type="InterPro" id="IPR034236">
    <property type="entry name" value="CuRO_CcO_Caa3_II"/>
</dbReference>
<dbReference type="Gene3D" id="1.10.287.90">
    <property type="match status" value="1"/>
</dbReference>
<evidence type="ECO:0000256" key="2">
    <source>
        <dbReference type="ARBA" id="ARBA00007866"/>
    </source>
</evidence>
<keyword evidence="9 17" id="KW-0249">Electron transport</keyword>
<dbReference type="InterPro" id="IPR011759">
    <property type="entry name" value="Cyt_c_oxidase_su2_TM_dom"/>
</dbReference>
<evidence type="ECO:0000256" key="3">
    <source>
        <dbReference type="ARBA" id="ARBA00022448"/>
    </source>
</evidence>
<dbReference type="InterPro" id="IPR036909">
    <property type="entry name" value="Cyt_c-like_dom_sf"/>
</dbReference>
<dbReference type="GO" id="GO:0005886">
    <property type="term" value="C:plasma membrane"/>
    <property type="evidence" value="ECO:0007669"/>
    <property type="project" value="UniProtKB-SubCell"/>
</dbReference>
<dbReference type="InterPro" id="IPR008972">
    <property type="entry name" value="Cupredoxin"/>
</dbReference>
<keyword evidence="11 16" id="KW-0408">Iron</keyword>
<evidence type="ECO:0000256" key="13">
    <source>
        <dbReference type="ARBA" id="ARBA00023136"/>
    </source>
</evidence>
<dbReference type="EC" id="7.1.1.9" evidence="18"/>
<dbReference type="InterPro" id="IPR009056">
    <property type="entry name" value="Cyt_c-like_dom"/>
</dbReference>
<comment type="function">
    <text evidence="14 18">Subunits I and II form the functional core of the enzyme complex. Electrons originating in cytochrome c are transferred via heme a and Cu(A) to the binuclear center formed by heme a3 and Cu(B).</text>
</comment>
<evidence type="ECO:0000256" key="15">
    <source>
        <dbReference type="ARBA" id="ARBA00047816"/>
    </source>
</evidence>
<feature type="transmembrane region" description="Helical" evidence="19">
    <location>
        <begin position="45"/>
        <end position="69"/>
    </location>
</feature>
<dbReference type="PANTHER" id="PTHR22888:SF10">
    <property type="entry name" value="CYTOCHROME C OXIDASE SUBUNIT 2"/>
    <property type="match status" value="1"/>
</dbReference>
<evidence type="ECO:0000256" key="9">
    <source>
        <dbReference type="ARBA" id="ARBA00022982"/>
    </source>
</evidence>
<feature type="domain" description="Cytochrome oxidase subunit II transmembrane region profile" evidence="21">
    <location>
        <begin position="23"/>
        <end position="121"/>
    </location>
</feature>
<dbReference type="PROSITE" id="PS50999">
    <property type="entry name" value="COX2_TM"/>
    <property type="match status" value="1"/>
</dbReference>
<evidence type="ECO:0000256" key="1">
    <source>
        <dbReference type="ARBA" id="ARBA00004141"/>
    </source>
</evidence>
<comment type="subcellular location">
    <subcellularLocation>
        <location evidence="17">Cell membrane</location>
        <topology evidence="17">Multi-pass membrane protein</topology>
    </subcellularLocation>
    <subcellularLocation>
        <location evidence="1">Membrane</location>
        <topology evidence="1">Multi-pass membrane protein</topology>
    </subcellularLocation>
</comment>
<dbReference type="PROSITE" id="PS51007">
    <property type="entry name" value="CYTC"/>
    <property type="match status" value="1"/>
</dbReference>
<feature type="domain" description="Cytochrome c" evidence="22">
    <location>
        <begin position="249"/>
        <end position="339"/>
    </location>
</feature>
<evidence type="ECO:0000256" key="10">
    <source>
        <dbReference type="ARBA" id="ARBA00022989"/>
    </source>
</evidence>
<dbReference type="SUPFAM" id="SSF81464">
    <property type="entry name" value="Cytochrome c oxidase subunit II-like, transmembrane region"/>
    <property type="match status" value="1"/>
</dbReference>
<evidence type="ECO:0000256" key="19">
    <source>
        <dbReference type="SAM" id="Phobius"/>
    </source>
</evidence>
<evidence type="ECO:0000256" key="12">
    <source>
        <dbReference type="ARBA" id="ARBA00023008"/>
    </source>
</evidence>
<keyword evidence="10 19" id="KW-1133">Transmembrane helix</keyword>
<keyword evidence="3 17" id="KW-0813">Transport</keyword>
<dbReference type="Proteomes" id="UP000637359">
    <property type="component" value="Unassembled WGS sequence"/>
</dbReference>
<comment type="similarity">
    <text evidence="2 17">Belongs to the cytochrome c oxidase subunit 2 family.</text>
</comment>
<keyword evidence="5 17" id="KW-0679">Respiratory chain</keyword>
<dbReference type="InterPro" id="IPR002429">
    <property type="entry name" value="CcO_II-like_C"/>
</dbReference>
<dbReference type="SUPFAM" id="SSF49503">
    <property type="entry name" value="Cupredoxins"/>
    <property type="match status" value="1"/>
</dbReference>
<dbReference type="InterPro" id="IPR036257">
    <property type="entry name" value="Cyt_c_oxidase_su2_TM_sf"/>
</dbReference>
<feature type="domain" description="Cytochrome oxidase subunit II copper A binding" evidence="20">
    <location>
        <begin position="124"/>
        <end position="236"/>
    </location>
</feature>
<dbReference type="SUPFAM" id="SSF46626">
    <property type="entry name" value="Cytochrome c"/>
    <property type="match status" value="1"/>
</dbReference>
<dbReference type="Gene3D" id="2.60.40.420">
    <property type="entry name" value="Cupredoxins - blue copper proteins"/>
    <property type="match status" value="1"/>
</dbReference>
<evidence type="ECO:0000313" key="24">
    <source>
        <dbReference type="Proteomes" id="UP000637359"/>
    </source>
</evidence>
<name>A0A923RG70_9BACI</name>
<evidence type="ECO:0000259" key="22">
    <source>
        <dbReference type="PROSITE" id="PS51007"/>
    </source>
</evidence>
<dbReference type="RefSeq" id="WP_186868559.1">
    <property type="nucleotide sequence ID" value="NZ_JACOOL010000002.1"/>
</dbReference>
<evidence type="ECO:0000256" key="8">
    <source>
        <dbReference type="ARBA" id="ARBA00022967"/>
    </source>
</evidence>